<dbReference type="Proteomes" id="UP000032142">
    <property type="component" value="Unassembled WGS sequence"/>
</dbReference>
<protein>
    <submittedName>
        <fullName evidence="1">SCL-interrupting protein</fullName>
    </submittedName>
</protein>
<gene>
    <name evidence="1" type="ORF">F383_36366</name>
</gene>
<evidence type="ECO:0000313" key="2">
    <source>
        <dbReference type="Proteomes" id="UP000032142"/>
    </source>
</evidence>
<accession>A0A0B0NBH5</accession>
<keyword evidence="2" id="KW-1185">Reference proteome</keyword>
<name>A0A0B0NBH5_GOSAR</name>
<organism evidence="1 2">
    <name type="scientific">Gossypium arboreum</name>
    <name type="common">Tree cotton</name>
    <name type="synonym">Gossypium nanking</name>
    <dbReference type="NCBI Taxonomy" id="29729"/>
    <lineage>
        <taxon>Eukaryota</taxon>
        <taxon>Viridiplantae</taxon>
        <taxon>Streptophyta</taxon>
        <taxon>Embryophyta</taxon>
        <taxon>Tracheophyta</taxon>
        <taxon>Spermatophyta</taxon>
        <taxon>Magnoliopsida</taxon>
        <taxon>eudicotyledons</taxon>
        <taxon>Gunneridae</taxon>
        <taxon>Pentapetalae</taxon>
        <taxon>rosids</taxon>
        <taxon>malvids</taxon>
        <taxon>Malvales</taxon>
        <taxon>Malvaceae</taxon>
        <taxon>Malvoideae</taxon>
        <taxon>Gossypium</taxon>
    </lineage>
</organism>
<reference evidence="2" key="1">
    <citation type="submission" date="2014-09" db="EMBL/GenBank/DDBJ databases">
        <authorList>
            <person name="Mudge J."/>
            <person name="Ramaraj T."/>
            <person name="Lindquist I.E."/>
            <person name="Bharti A.K."/>
            <person name="Sundararajan A."/>
            <person name="Cameron C.T."/>
            <person name="Woodward J.E."/>
            <person name="May G.D."/>
            <person name="Brubaker C."/>
            <person name="Broadhvest J."/>
            <person name="Wilkins T.A."/>
        </authorList>
    </citation>
    <scope>NUCLEOTIDE SEQUENCE</scope>
    <source>
        <strain evidence="2">cv. AKA8401</strain>
    </source>
</reference>
<comment type="caution">
    <text evidence="1">The sequence shown here is derived from an EMBL/GenBank/DDBJ whole genome shotgun (WGS) entry which is preliminary data.</text>
</comment>
<dbReference type="AlphaFoldDB" id="A0A0B0NBH5"/>
<dbReference type="EMBL" id="JRRC01531170">
    <property type="protein sequence ID" value="KHG09174.1"/>
    <property type="molecule type" value="Genomic_DNA"/>
</dbReference>
<sequence length="65" mass="7202">MCMNVRIVISGLSPKAIVRVVISGLSPEGICAGYHNRAMSRSYCTCEIPNNKILLVSDRIRDHRS</sequence>
<evidence type="ECO:0000313" key="1">
    <source>
        <dbReference type="EMBL" id="KHG09174.1"/>
    </source>
</evidence>
<proteinExistence type="predicted"/>